<evidence type="ECO:0000313" key="1">
    <source>
        <dbReference type="EMBL" id="KAJ8420288.1"/>
    </source>
</evidence>
<dbReference type="AlphaFoldDB" id="A0A9Q1JIJ2"/>
<sequence>MLEVGGNSRYLLSDDCESCKPLFSSSLGIIAASDEEKCPYHPLRQQYQDLQFQVFSSSHDEFKDFDLTEKDSNYAAPISLLLYFTMLSWAEQFVMGSYACGKYDICDTHVEKDLLAVPENFSDDIDAISSCLGQEPFTAHESDDGEDDFMETDDDLLNWKRIQRIPWHLLDDPDWRDVYRVVVDTDKYVEDECRHMLRQIDCETRFICCSSFFALLKPGEAEQLRGVKGIVATHLHRKEFRPC</sequence>
<gene>
    <name evidence="1" type="ORF">Cgig2_016819</name>
</gene>
<reference evidence="1" key="1">
    <citation type="submission" date="2022-04" db="EMBL/GenBank/DDBJ databases">
        <title>Carnegiea gigantea Genome sequencing and assembly v2.</title>
        <authorList>
            <person name="Copetti D."/>
            <person name="Sanderson M.J."/>
            <person name="Burquez A."/>
            <person name="Wojciechowski M.F."/>
        </authorList>
    </citation>
    <scope>NUCLEOTIDE SEQUENCE</scope>
    <source>
        <strain evidence="1">SGP5-SGP5p</strain>
        <tissue evidence="1">Aerial part</tissue>
    </source>
</reference>
<comment type="caution">
    <text evidence="1">The sequence shown here is derived from an EMBL/GenBank/DDBJ whole genome shotgun (WGS) entry which is preliminary data.</text>
</comment>
<evidence type="ECO:0000313" key="2">
    <source>
        <dbReference type="Proteomes" id="UP001153076"/>
    </source>
</evidence>
<dbReference type="Proteomes" id="UP001153076">
    <property type="component" value="Unassembled WGS sequence"/>
</dbReference>
<accession>A0A9Q1JIJ2</accession>
<organism evidence="1 2">
    <name type="scientific">Carnegiea gigantea</name>
    <dbReference type="NCBI Taxonomy" id="171969"/>
    <lineage>
        <taxon>Eukaryota</taxon>
        <taxon>Viridiplantae</taxon>
        <taxon>Streptophyta</taxon>
        <taxon>Embryophyta</taxon>
        <taxon>Tracheophyta</taxon>
        <taxon>Spermatophyta</taxon>
        <taxon>Magnoliopsida</taxon>
        <taxon>eudicotyledons</taxon>
        <taxon>Gunneridae</taxon>
        <taxon>Pentapetalae</taxon>
        <taxon>Caryophyllales</taxon>
        <taxon>Cactineae</taxon>
        <taxon>Cactaceae</taxon>
        <taxon>Cactoideae</taxon>
        <taxon>Echinocereeae</taxon>
        <taxon>Carnegiea</taxon>
    </lineage>
</organism>
<protein>
    <submittedName>
        <fullName evidence="1">Uncharacterized protein</fullName>
    </submittedName>
</protein>
<keyword evidence="2" id="KW-1185">Reference proteome</keyword>
<name>A0A9Q1JIJ2_9CARY</name>
<proteinExistence type="predicted"/>
<dbReference type="EMBL" id="JAKOGI010003599">
    <property type="protein sequence ID" value="KAJ8420288.1"/>
    <property type="molecule type" value="Genomic_DNA"/>
</dbReference>